<proteinExistence type="predicted"/>
<protein>
    <submittedName>
        <fullName evidence="1">Uncharacterized protein</fullName>
    </submittedName>
</protein>
<gene>
    <name evidence="1" type="ORF">SAMN02744124_03578</name>
</gene>
<dbReference type="Proteomes" id="UP000192939">
    <property type="component" value="Unassembled WGS sequence"/>
</dbReference>
<sequence>MTLPFEEALRSGIAHDNEEVQQLIERHLDFMKKFGQKDNKLVWPITCWQWLKLMQLPYRVPPAVTSNPYEPNPTKAPVT</sequence>
<keyword evidence="2" id="KW-1185">Reference proteome</keyword>
<comment type="caution">
    <text evidence="1">The sequence shown here is derived from an EMBL/GenBank/DDBJ whole genome shotgun (WGS) entry which is preliminary data.</text>
</comment>
<name>A0ABY1M1F6_9BACL</name>
<evidence type="ECO:0000313" key="2">
    <source>
        <dbReference type="Proteomes" id="UP000192939"/>
    </source>
</evidence>
<accession>A0ABY1M1F6</accession>
<organism evidence="1 2">
    <name type="scientific">Paenibacillus barengoltzii J12</name>
    <dbReference type="NCBI Taxonomy" id="935846"/>
    <lineage>
        <taxon>Bacteria</taxon>
        <taxon>Bacillati</taxon>
        <taxon>Bacillota</taxon>
        <taxon>Bacilli</taxon>
        <taxon>Bacillales</taxon>
        <taxon>Paenibacillaceae</taxon>
        <taxon>Paenibacillus</taxon>
    </lineage>
</organism>
<reference evidence="1 2" key="1">
    <citation type="submission" date="2017-04" db="EMBL/GenBank/DDBJ databases">
        <authorList>
            <person name="Varghese N."/>
            <person name="Submissions S."/>
        </authorList>
    </citation>
    <scope>NUCLEOTIDE SEQUENCE [LARGE SCALE GENOMIC DNA]</scope>
    <source>
        <strain evidence="1 2">J12</strain>
    </source>
</reference>
<dbReference type="EMBL" id="FXAE01000046">
    <property type="protein sequence ID" value="SMF54223.1"/>
    <property type="molecule type" value="Genomic_DNA"/>
</dbReference>
<evidence type="ECO:0000313" key="1">
    <source>
        <dbReference type="EMBL" id="SMF54223.1"/>
    </source>
</evidence>